<comment type="caution">
    <text evidence="4">The sequence shown here is derived from an EMBL/GenBank/DDBJ whole genome shotgun (WGS) entry which is preliminary data.</text>
</comment>
<keyword evidence="2 4" id="KW-0560">Oxidoreductase</keyword>
<sequence>MSGFTVETFREVLGHFATGITVITGSSAGSPFGFTCQSFSALSLDPPLVVVLPSRRSVSWPQIADSGSFCVNVLSEGQRDLSARFGQSGSDKFAEIGWSPSPSGLPVLANSCAWIDCSIESTYPGGDHLIVVGRVQNLGASPESVNPLIFHRGGYAAHRPLQVENHVRNSSRIRSLQLQSESGPS</sequence>
<proteinExistence type="inferred from homology"/>
<keyword evidence="5" id="KW-1185">Reference proteome</keyword>
<dbReference type="InterPro" id="IPR012349">
    <property type="entry name" value="Split_barrel_FMN-bd"/>
</dbReference>
<evidence type="ECO:0000259" key="3">
    <source>
        <dbReference type="SMART" id="SM00903"/>
    </source>
</evidence>
<dbReference type="EC" id="1.-.-.-" evidence="4"/>
<protein>
    <submittedName>
        <fullName evidence="4">Flavin reductase family protein</fullName>
        <ecNumber evidence="4">1.-.-.-</ecNumber>
    </submittedName>
</protein>
<dbReference type="SMART" id="SM00903">
    <property type="entry name" value="Flavin_Reduct"/>
    <property type="match status" value="1"/>
</dbReference>
<accession>A0ABW6PEQ1</accession>
<evidence type="ECO:0000256" key="2">
    <source>
        <dbReference type="ARBA" id="ARBA00023002"/>
    </source>
</evidence>
<dbReference type="InterPro" id="IPR050268">
    <property type="entry name" value="NADH-dep_flavin_reductase"/>
</dbReference>
<dbReference type="GO" id="GO:0016491">
    <property type="term" value="F:oxidoreductase activity"/>
    <property type="evidence" value="ECO:0007669"/>
    <property type="project" value="UniProtKB-KW"/>
</dbReference>
<name>A0ABW6PEQ1_9NOCA</name>
<reference evidence="4 5" key="1">
    <citation type="submission" date="2024-10" db="EMBL/GenBank/DDBJ databases">
        <title>The Natural Products Discovery Center: Release of the First 8490 Sequenced Strains for Exploring Actinobacteria Biosynthetic Diversity.</title>
        <authorList>
            <person name="Kalkreuter E."/>
            <person name="Kautsar S.A."/>
            <person name="Yang D."/>
            <person name="Bader C.D."/>
            <person name="Teijaro C.N."/>
            <person name="Fluegel L."/>
            <person name="Davis C.M."/>
            <person name="Simpson J.R."/>
            <person name="Lauterbach L."/>
            <person name="Steele A.D."/>
            <person name="Gui C."/>
            <person name="Meng S."/>
            <person name="Li G."/>
            <person name="Viehrig K."/>
            <person name="Ye F."/>
            <person name="Su P."/>
            <person name="Kiefer A.F."/>
            <person name="Nichols A."/>
            <person name="Cepeda A.J."/>
            <person name="Yan W."/>
            <person name="Fan B."/>
            <person name="Jiang Y."/>
            <person name="Adhikari A."/>
            <person name="Zheng C.-J."/>
            <person name="Schuster L."/>
            <person name="Cowan T.M."/>
            <person name="Smanski M.J."/>
            <person name="Chevrette M.G."/>
            <person name="De Carvalho L.P.S."/>
            <person name="Shen B."/>
        </authorList>
    </citation>
    <scope>NUCLEOTIDE SEQUENCE [LARGE SCALE GENOMIC DNA]</scope>
    <source>
        <strain evidence="4 5">NPDC004119</strain>
    </source>
</reference>
<dbReference type="Pfam" id="PF01613">
    <property type="entry name" value="Flavin_Reduct"/>
    <property type="match status" value="1"/>
</dbReference>
<gene>
    <name evidence="4" type="ORF">ACFYU5_34675</name>
</gene>
<organism evidence="4 5">
    <name type="scientific">Nocardia aobensis</name>
    <dbReference type="NCBI Taxonomy" id="257277"/>
    <lineage>
        <taxon>Bacteria</taxon>
        <taxon>Bacillati</taxon>
        <taxon>Actinomycetota</taxon>
        <taxon>Actinomycetes</taxon>
        <taxon>Mycobacteriales</taxon>
        <taxon>Nocardiaceae</taxon>
        <taxon>Nocardia</taxon>
    </lineage>
</organism>
<dbReference type="PANTHER" id="PTHR30466:SF11">
    <property type="entry name" value="FLAVIN-DEPENDENT MONOOXYGENASE, REDUCTASE SUBUNIT HSAB"/>
    <property type="match status" value="1"/>
</dbReference>
<comment type="similarity">
    <text evidence="1">Belongs to the non-flavoprotein flavin reductase family.</text>
</comment>
<dbReference type="InterPro" id="IPR002563">
    <property type="entry name" value="Flavin_Rdtase-like_dom"/>
</dbReference>
<feature type="domain" description="Flavin reductase like" evidence="3">
    <location>
        <begin position="13"/>
        <end position="157"/>
    </location>
</feature>
<evidence type="ECO:0000313" key="4">
    <source>
        <dbReference type="EMBL" id="MFF0501584.1"/>
    </source>
</evidence>
<dbReference type="PANTHER" id="PTHR30466">
    <property type="entry name" value="FLAVIN REDUCTASE"/>
    <property type="match status" value="1"/>
</dbReference>
<dbReference type="RefSeq" id="WP_387401617.1">
    <property type="nucleotide sequence ID" value="NZ_JBIAMT010000010.1"/>
</dbReference>
<dbReference type="Proteomes" id="UP001601442">
    <property type="component" value="Unassembled WGS sequence"/>
</dbReference>
<dbReference type="Gene3D" id="2.30.110.10">
    <property type="entry name" value="Electron Transport, Fmn-binding Protein, Chain A"/>
    <property type="match status" value="1"/>
</dbReference>
<dbReference type="SUPFAM" id="SSF50475">
    <property type="entry name" value="FMN-binding split barrel"/>
    <property type="match status" value="1"/>
</dbReference>
<dbReference type="EMBL" id="JBIAMT010000010">
    <property type="protein sequence ID" value="MFF0501584.1"/>
    <property type="molecule type" value="Genomic_DNA"/>
</dbReference>
<evidence type="ECO:0000313" key="5">
    <source>
        <dbReference type="Proteomes" id="UP001601442"/>
    </source>
</evidence>
<evidence type="ECO:0000256" key="1">
    <source>
        <dbReference type="ARBA" id="ARBA00008898"/>
    </source>
</evidence>